<evidence type="ECO:0000259" key="2">
    <source>
        <dbReference type="Pfam" id="PF04892"/>
    </source>
</evidence>
<gene>
    <name evidence="3" type="ORF">JT25_005045</name>
</gene>
<feature type="transmembrane region" description="Helical" evidence="1">
    <location>
        <begin position="707"/>
        <end position="725"/>
    </location>
</feature>
<feature type="transmembrane region" description="Helical" evidence="1">
    <location>
        <begin position="303"/>
        <end position="326"/>
    </location>
</feature>
<feature type="transmembrane region" description="Helical" evidence="1">
    <location>
        <begin position="634"/>
        <end position="656"/>
    </location>
</feature>
<keyword evidence="4" id="KW-1185">Reference proteome</keyword>
<dbReference type="EMBL" id="CP014476">
    <property type="protein sequence ID" value="AMK75858.1"/>
    <property type="molecule type" value="Genomic_DNA"/>
</dbReference>
<feature type="transmembrane region" description="Helical" evidence="1">
    <location>
        <begin position="676"/>
        <end position="700"/>
    </location>
</feature>
<feature type="domain" description="VanZ-like" evidence="2">
    <location>
        <begin position="18"/>
        <end position="139"/>
    </location>
</feature>
<keyword evidence="1" id="KW-1133">Transmembrane helix</keyword>
<dbReference type="Pfam" id="PF04892">
    <property type="entry name" value="VanZ"/>
    <property type="match status" value="3"/>
</dbReference>
<feature type="transmembrane region" description="Helical" evidence="1">
    <location>
        <begin position="118"/>
        <end position="139"/>
    </location>
</feature>
<feature type="transmembrane region" description="Helical" evidence="1">
    <location>
        <begin position="92"/>
        <end position="112"/>
    </location>
</feature>
<feature type="transmembrane region" description="Helical" evidence="1">
    <location>
        <begin position="60"/>
        <end position="80"/>
    </location>
</feature>
<dbReference type="PANTHER" id="PTHR28008">
    <property type="entry name" value="DOMAIN PROTEIN, PUTATIVE (AFU_ORTHOLOGUE AFUA_3G10980)-RELATED"/>
    <property type="match status" value="1"/>
</dbReference>
<dbReference type="RefSeq" id="WP_062327808.1">
    <property type="nucleotide sequence ID" value="NZ_CP014476.1"/>
</dbReference>
<dbReference type="STRING" id="1538553.JT25_005045"/>
<evidence type="ECO:0000256" key="1">
    <source>
        <dbReference type="SAM" id="Phobius"/>
    </source>
</evidence>
<feature type="transmembrane region" description="Helical" evidence="1">
    <location>
        <begin position="487"/>
        <end position="506"/>
    </location>
</feature>
<feature type="transmembrane region" description="Helical" evidence="1">
    <location>
        <begin position="388"/>
        <end position="411"/>
    </location>
</feature>
<name>A0A126T197_9GAMM</name>
<evidence type="ECO:0000313" key="4">
    <source>
        <dbReference type="Proteomes" id="UP000030512"/>
    </source>
</evidence>
<feature type="transmembrane region" description="Helical" evidence="1">
    <location>
        <begin position="764"/>
        <end position="786"/>
    </location>
</feature>
<proteinExistence type="predicted"/>
<dbReference type="PANTHER" id="PTHR28008:SF1">
    <property type="entry name" value="DOMAIN PROTEIN, PUTATIVE (AFU_ORTHOLOGUE AFUA_3G10980)-RELATED"/>
    <property type="match status" value="1"/>
</dbReference>
<keyword evidence="1" id="KW-0812">Transmembrane</keyword>
<feature type="transmembrane region" description="Helical" evidence="1">
    <location>
        <begin position="12"/>
        <end position="32"/>
    </location>
</feature>
<dbReference type="Proteomes" id="UP000030512">
    <property type="component" value="Chromosome"/>
</dbReference>
<feature type="transmembrane region" description="Helical" evidence="1">
    <location>
        <begin position="560"/>
        <end position="582"/>
    </location>
</feature>
<accession>A0A126T197</accession>
<sequence>MNETISVKNRLLIACIIYTVFVVYGSLVPWQFNSLSLSDAWYRFQNIEYLTLGIASRADWVANILLFIPLAFLWLGAISFRQQIVGRFVSSIVVFIVSFSLCSAIEFTQLFFPPRTVSLNDIIAESLGAIMGVLAWWIFGKKFITWLEGWQINKTSSTPYLQIYLGCMFFYSVIPLDLTLSPVEFYHKWREGRVILLPFYGLKGDAFRDVYDCLSDIVLWIPVPWLWCKLGPLSKSELLKRVLFSAVIIEFFQLFVYSRVSDVTDILLALVGGFIGVKFIVLNSTGLAFYGSNSDLNHHERHYVLYACLVYFLWVLVVGFVFLYPYDFEWSYLKLSAWSDNFLRVPFYAYYYGTEYRAITEVFHKVLFFIPFGVIVGYAFRPANKGRLAIFIMPFTIIFTALGVEFLQLFLPNKNSDITDVILEVFGGYLGYIVVKKLKPVRFSLREHENYQKDDFLTVVSRLEANFAEDSSPKNRLIEKNSTNRHVGLLLAVGSVFMTFGVPIYVSGSESIPYNVRELFSKEYPIISALGITILIYWCFAYPLFSLMNVVKKGKLEGFFYVRFLAIHTLVAWILLRAVVPLESIHDVLGSPILSIPADLELALRFFALFGIYSLTSLAATHTALFWVVSTRELIRLLVLGFFWILLLLPIGYWGVVIEAATDNLTELMKNNGYSLSVICIGVYFFLIGWLSSSISFLTVFNDTRRVVIVGFIFIISFPLGYQLLSWGTEQFILKYDVVFSAMQFLLSTDRSHLISGDVLRARFFVAHFGLVSLAFISQAPLFMFFRNLIGSKYSDKVNDQEF</sequence>
<dbReference type="AlphaFoldDB" id="A0A126T197"/>
<keyword evidence="1" id="KW-0472">Membrane</keyword>
<feature type="transmembrane region" description="Helical" evidence="1">
    <location>
        <begin position="266"/>
        <end position="291"/>
    </location>
</feature>
<dbReference type="KEGG" id="mdn:JT25_005045"/>
<dbReference type="OrthoDB" id="283584at2"/>
<dbReference type="NCBIfam" id="NF037970">
    <property type="entry name" value="vanZ_1"/>
    <property type="match status" value="2"/>
</dbReference>
<feature type="domain" description="VanZ-like" evidence="2">
    <location>
        <begin position="163"/>
        <end position="280"/>
    </location>
</feature>
<protein>
    <recommendedName>
        <fullName evidence="2">VanZ-like domain-containing protein</fullName>
    </recommendedName>
</protein>
<feature type="transmembrane region" description="Helical" evidence="1">
    <location>
        <begin position="602"/>
        <end position="627"/>
    </location>
</feature>
<feature type="transmembrane region" description="Helical" evidence="1">
    <location>
        <begin position="362"/>
        <end position="381"/>
    </location>
</feature>
<dbReference type="InterPro" id="IPR006976">
    <property type="entry name" value="VanZ-like"/>
</dbReference>
<feature type="transmembrane region" description="Helical" evidence="1">
    <location>
        <begin position="417"/>
        <end position="435"/>
    </location>
</feature>
<feature type="domain" description="VanZ-like" evidence="2">
    <location>
        <begin position="313"/>
        <end position="436"/>
    </location>
</feature>
<reference evidence="3 4" key="1">
    <citation type="journal article" date="2015" name="Environ. Microbiol.">
        <title>Methane oxidation coupled to nitrate reduction under hypoxia by the Gammaproteobacterium Methylomonas denitrificans, sp. nov. type strain FJG1.</title>
        <authorList>
            <person name="Kits K.D."/>
            <person name="Klotz M.G."/>
            <person name="Stein L.Y."/>
        </authorList>
    </citation>
    <scope>NUCLEOTIDE SEQUENCE [LARGE SCALE GENOMIC DNA]</scope>
    <source>
        <strain evidence="3 4">FJG1</strain>
    </source>
</reference>
<feature type="transmembrane region" description="Helical" evidence="1">
    <location>
        <begin position="526"/>
        <end position="548"/>
    </location>
</feature>
<organism evidence="3 4">
    <name type="scientific">Methylomonas denitrificans</name>
    <dbReference type="NCBI Taxonomy" id="1538553"/>
    <lineage>
        <taxon>Bacteria</taxon>
        <taxon>Pseudomonadati</taxon>
        <taxon>Pseudomonadota</taxon>
        <taxon>Gammaproteobacteria</taxon>
        <taxon>Methylococcales</taxon>
        <taxon>Methylococcaceae</taxon>
        <taxon>Methylomonas</taxon>
    </lineage>
</organism>
<evidence type="ECO:0000313" key="3">
    <source>
        <dbReference type="EMBL" id="AMK75858.1"/>
    </source>
</evidence>